<dbReference type="EMBL" id="JBHTON010000041">
    <property type="protein sequence ID" value="MFD1485820.1"/>
    <property type="molecule type" value="Genomic_DNA"/>
</dbReference>
<protein>
    <submittedName>
        <fullName evidence="3">Histidine phosphatase family protein</fullName>
    </submittedName>
</protein>
<sequence length="219" mass="23564">MTELYLIRHGQTVYNVQKRVQGLADSALTPVGRADAQALGRGFAKAGIQFDAAYASDLVRAQDTAKLALAANGQSDLPVQADVGLREEDYASFEGRLQSERTTALKTLMPHPEAATLAQVADGVHQLDPAAETHQAVQQRFDHAIRQIMASASGRVMVVAHGTVILLWLEALGYPLYGQKTLHNASVTHAVYQTGQFAFDEFDASDYVAAGKRGQDISG</sequence>
<organism evidence="3 4">
    <name type="scientific">Lacticaseibacillus baoqingensis</name>
    <dbReference type="NCBI Taxonomy" id="2486013"/>
    <lineage>
        <taxon>Bacteria</taxon>
        <taxon>Bacillati</taxon>
        <taxon>Bacillota</taxon>
        <taxon>Bacilli</taxon>
        <taxon>Lactobacillales</taxon>
        <taxon>Lactobacillaceae</taxon>
        <taxon>Lacticaseibacillus</taxon>
    </lineage>
</organism>
<evidence type="ECO:0000313" key="4">
    <source>
        <dbReference type="Proteomes" id="UP001597252"/>
    </source>
</evidence>
<dbReference type="PANTHER" id="PTHR48100:SF1">
    <property type="entry name" value="HISTIDINE PHOSPHATASE FAMILY PROTEIN-RELATED"/>
    <property type="match status" value="1"/>
</dbReference>
<comment type="caution">
    <text evidence="3">The sequence shown here is derived from an EMBL/GenBank/DDBJ whole genome shotgun (WGS) entry which is preliminary data.</text>
</comment>
<keyword evidence="1" id="KW-0324">Glycolysis</keyword>
<dbReference type="RefSeq" id="WP_125754421.1">
    <property type="nucleotide sequence ID" value="NZ_JBHTON010000041.1"/>
</dbReference>
<dbReference type="SUPFAM" id="SSF53254">
    <property type="entry name" value="Phosphoglycerate mutase-like"/>
    <property type="match status" value="1"/>
</dbReference>
<dbReference type="InterPro" id="IPR029033">
    <property type="entry name" value="His_PPase_superfam"/>
</dbReference>
<dbReference type="CDD" id="cd07067">
    <property type="entry name" value="HP_PGM_like"/>
    <property type="match status" value="1"/>
</dbReference>
<reference evidence="4" key="1">
    <citation type="journal article" date="2019" name="Int. J. Syst. Evol. Microbiol.">
        <title>The Global Catalogue of Microorganisms (GCM) 10K type strain sequencing project: providing services to taxonomists for standard genome sequencing and annotation.</title>
        <authorList>
            <consortium name="The Broad Institute Genomics Platform"/>
            <consortium name="The Broad Institute Genome Sequencing Center for Infectious Disease"/>
            <person name="Wu L."/>
            <person name="Ma J."/>
        </authorList>
    </citation>
    <scope>NUCLEOTIDE SEQUENCE [LARGE SCALE GENOMIC DNA]</scope>
    <source>
        <strain evidence="4">CCM 8903</strain>
    </source>
</reference>
<keyword evidence="2" id="KW-0413">Isomerase</keyword>
<evidence type="ECO:0000256" key="2">
    <source>
        <dbReference type="ARBA" id="ARBA00023235"/>
    </source>
</evidence>
<accession>A0ABW4EBL7</accession>
<dbReference type="SMART" id="SM00855">
    <property type="entry name" value="PGAM"/>
    <property type="match status" value="1"/>
</dbReference>
<evidence type="ECO:0000256" key="1">
    <source>
        <dbReference type="ARBA" id="ARBA00023152"/>
    </source>
</evidence>
<dbReference type="PROSITE" id="PS00175">
    <property type="entry name" value="PG_MUTASE"/>
    <property type="match status" value="1"/>
</dbReference>
<evidence type="ECO:0000313" key="3">
    <source>
        <dbReference type="EMBL" id="MFD1485820.1"/>
    </source>
</evidence>
<dbReference type="Gene3D" id="3.40.50.1240">
    <property type="entry name" value="Phosphoglycerate mutase-like"/>
    <property type="match status" value="1"/>
</dbReference>
<name>A0ABW4EBL7_9LACO</name>
<keyword evidence="4" id="KW-1185">Reference proteome</keyword>
<gene>
    <name evidence="3" type="ORF">ACFQ5J_11310</name>
</gene>
<dbReference type="PANTHER" id="PTHR48100">
    <property type="entry name" value="BROAD-SPECIFICITY PHOSPHATASE YOR283W-RELATED"/>
    <property type="match status" value="1"/>
</dbReference>
<dbReference type="InterPro" id="IPR001345">
    <property type="entry name" value="PG/BPGM_mutase_AS"/>
</dbReference>
<dbReference type="InterPro" id="IPR013078">
    <property type="entry name" value="His_Pase_superF_clade-1"/>
</dbReference>
<dbReference type="Proteomes" id="UP001597252">
    <property type="component" value="Unassembled WGS sequence"/>
</dbReference>
<proteinExistence type="predicted"/>
<dbReference type="Pfam" id="PF00300">
    <property type="entry name" value="His_Phos_1"/>
    <property type="match status" value="1"/>
</dbReference>
<dbReference type="InterPro" id="IPR050275">
    <property type="entry name" value="PGM_Phosphatase"/>
</dbReference>